<dbReference type="KEGG" id="aprc:113872966"/>
<name>A0A8B8MDN8_ABRPR</name>
<evidence type="ECO:0000313" key="3">
    <source>
        <dbReference type="RefSeq" id="XP_027366685.1"/>
    </source>
</evidence>
<feature type="region of interest" description="Disordered" evidence="1">
    <location>
        <begin position="1"/>
        <end position="242"/>
    </location>
</feature>
<keyword evidence="2" id="KW-1185">Reference proteome</keyword>
<dbReference type="OrthoDB" id="1920561at2759"/>
<dbReference type="PANTHER" id="PTHR36364">
    <property type="entry name" value="OS03G0203000 PROTEIN"/>
    <property type="match status" value="1"/>
</dbReference>
<dbReference type="Proteomes" id="UP000694853">
    <property type="component" value="Unplaced"/>
</dbReference>
<feature type="compositionally biased region" description="Basic and acidic residues" evidence="1">
    <location>
        <begin position="87"/>
        <end position="126"/>
    </location>
</feature>
<evidence type="ECO:0000313" key="2">
    <source>
        <dbReference type="Proteomes" id="UP000694853"/>
    </source>
</evidence>
<reference evidence="3" key="2">
    <citation type="submission" date="2025-08" db="UniProtKB">
        <authorList>
            <consortium name="RefSeq"/>
        </authorList>
    </citation>
    <scope>IDENTIFICATION</scope>
    <source>
        <tissue evidence="3">Young leaves</tissue>
    </source>
</reference>
<dbReference type="PANTHER" id="PTHR36364:SF1">
    <property type="entry name" value="OS03G0203000 PROTEIN"/>
    <property type="match status" value="1"/>
</dbReference>
<dbReference type="RefSeq" id="XP_027366685.1">
    <property type="nucleotide sequence ID" value="XM_027510884.1"/>
</dbReference>
<accession>A0A8B8MDN8</accession>
<sequence>MDSMRRHSDKLDRERSPKRYRRDVKEENRGGGGHHNHMNHHEPRKHSSQPPRSRSYYQHDEQGITGQLDQSRGRRDVGGKVFTQSKENNERVEKSQSREQRDEKSQGKLDDNFRRRNGFTERKDDPPPTVRKRPAFREKKIPMDSGDANPAPTVAVKSSHTDYPQERNESKEERSSNPHHLDKPEGQNADDRALNKSEVRRDGFSSRAIRHGGSGANNNYRGRDKFNRRQGYRPITTRTEKWKHDLYQEVNKDPISKNEDEQIAKLEALLAS</sequence>
<dbReference type="AlphaFoldDB" id="A0A8B8MDN8"/>
<gene>
    <name evidence="3" type="primary">LOC113872966</name>
</gene>
<protein>
    <submittedName>
        <fullName evidence="3">Uncharacterized protein LOC113872966 isoform X1</fullName>
    </submittedName>
</protein>
<organism evidence="2 3">
    <name type="scientific">Abrus precatorius</name>
    <name type="common">Indian licorice</name>
    <name type="synonym">Glycine abrus</name>
    <dbReference type="NCBI Taxonomy" id="3816"/>
    <lineage>
        <taxon>Eukaryota</taxon>
        <taxon>Viridiplantae</taxon>
        <taxon>Streptophyta</taxon>
        <taxon>Embryophyta</taxon>
        <taxon>Tracheophyta</taxon>
        <taxon>Spermatophyta</taxon>
        <taxon>Magnoliopsida</taxon>
        <taxon>eudicotyledons</taxon>
        <taxon>Gunneridae</taxon>
        <taxon>Pentapetalae</taxon>
        <taxon>rosids</taxon>
        <taxon>fabids</taxon>
        <taxon>Fabales</taxon>
        <taxon>Fabaceae</taxon>
        <taxon>Papilionoideae</taxon>
        <taxon>50 kb inversion clade</taxon>
        <taxon>NPAAA clade</taxon>
        <taxon>indigoferoid/millettioid clade</taxon>
        <taxon>Abreae</taxon>
        <taxon>Abrus</taxon>
    </lineage>
</organism>
<proteinExistence type="predicted"/>
<feature type="compositionally biased region" description="Basic and acidic residues" evidence="1">
    <location>
        <begin position="159"/>
        <end position="204"/>
    </location>
</feature>
<reference evidence="2" key="1">
    <citation type="journal article" date="2019" name="Toxins">
        <title>Detection of Abrin-Like and Prepropulchellin-Like Toxin Genes and Transcripts Using Whole Genome Sequencing and Full-Length Transcript Sequencing of Abrus precatorius.</title>
        <authorList>
            <person name="Hovde B.T."/>
            <person name="Daligault H.E."/>
            <person name="Hanschen E.R."/>
            <person name="Kunde Y.A."/>
            <person name="Johnson M.B."/>
            <person name="Starkenburg S.R."/>
            <person name="Johnson S.L."/>
        </authorList>
    </citation>
    <scope>NUCLEOTIDE SEQUENCE [LARGE SCALE GENOMIC DNA]</scope>
</reference>
<dbReference type="GeneID" id="113872966"/>
<feature type="compositionally biased region" description="Basic residues" evidence="1">
    <location>
        <begin position="32"/>
        <end position="47"/>
    </location>
</feature>
<feature type="compositionally biased region" description="Basic and acidic residues" evidence="1">
    <location>
        <begin position="1"/>
        <end position="29"/>
    </location>
</feature>
<evidence type="ECO:0000256" key="1">
    <source>
        <dbReference type="SAM" id="MobiDB-lite"/>
    </source>
</evidence>